<evidence type="ECO:0000256" key="2">
    <source>
        <dbReference type="ARBA" id="ARBA00022490"/>
    </source>
</evidence>
<accession>A0A4Z1NVT4</accession>
<dbReference type="InterPro" id="IPR019495">
    <property type="entry name" value="EXOSC1_C"/>
</dbReference>
<dbReference type="GO" id="GO:0000176">
    <property type="term" value="C:nuclear exosome (RNase complex)"/>
    <property type="evidence" value="ECO:0007669"/>
    <property type="project" value="TreeGrafter"/>
</dbReference>
<comment type="subcellular location">
    <subcellularLocation>
        <location evidence="1">Nucleus</location>
        <location evidence="1">Nucleolus</location>
    </subcellularLocation>
</comment>
<gene>
    <name evidence="6" type="ORF">E6O75_ATG05868</name>
</gene>
<keyword evidence="7" id="KW-1185">Reference proteome</keyword>
<dbReference type="InterPro" id="IPR039771">
    <property type="entry name" value="Csl4"/>
</dbReference>
<dbReference type="STRING" id="86259.A0A4Z1NVT4"/>
<dbReference type="GO" id="GO:0005737">
    <property type="term" value="C:cytoplasm"/>
    <property type="evidence" value="ECO:0007669"/>
    <property type="project" value="TreeGrafter"/>
</dbReference>
<keyword evidence="2" id="KW-0963">Cytoplasm</keyword>
<dbReference type="EMBL" id="SNSC02000013">
    <property type="protein sequence ID" value="TID18747.1"/>
    <property type="molecule type" value="Genomic_DNA"/>
</dbReference>
<dbReference type="Proteomes" id="UP000298493">
    <property type="component" value="Unassembled WGS sequence"/>
</dbReference>
<dbReference type="OrthoDB" id="440760at2759"/>
<feature type="domain" description="Exosome complex component CSL4 C-terminal" evidence="5">
    <location>
        <begin position="109"/>
        <end position="147"/>
    </location>
</feature>
<organism evidence="6 7">
    <name type="scientific">Venturia nashicola</name>
    <dbReference type="NCBI Taxonomy" id="86259"/>
    <lineage>
        <taxon>Eukaryota</taxon>
        <taxon>Fungi</taxon>
        <taxon>Dikarya</taxon>
        <taxon>Ascomycota</taxon>
        <taxon>Pezizomycotina</taxon>
        <taxon>Dothideomycetes</taxon>
        <taxon>Pleosporomycetidae</taxon>
        <taxon>Venturiales</taxon>
        <taxon>Venturiaceae</taxon>
        <taxon>Venturia</taxon>
    </lineage>
</organism>
<dbReference type="PANTHER" id="PTHR12686:SF8">
    <property type="entry name" value="EXOSOME COMPLEX COMPONENT CSL4"/>
    <property type="match status" value="1"/>
</dbReference>
<evidence type="ECO:0000256" key="4">
    <source>
        <dbReference type="SAM" id="MobiDB-lite"/>
    </source>
</evidence>
<evidence type="ECO:0000313" key="6">
    <source>
        <dbReference type="EMBL" id="TID18747.1"/>
    </source>
</evidence>
<dbReference type="GO" id="GO:0005730">
    <property type="term" value="C:nucleolus"/>
    <property type="evidence" value="ECO:0007669"/>
    <property type="project" value="UniProtKB-SubCell"/>
</dbReference>
<dbReference type="PANTHER" id="PTHR12686">
    <property type="entry name" value="3'-5' EXORIBONUCLEASE CSL4-RELATED"/>
    <property type="match status" value="1"/>
</dbReference>
<dbReference type="InterPro" id="IPR012340">
    <property type="entry name" value="NA-bd_OB-fold"/>
</dbReference>
<evidence type="ECO:0000259" key="5">
    <source>
        <dbReference type="Pfam" id="PF10447"/>
    </source>
</evidence>
<protein>
    <submittedName>
        <fullName evidence="6">Exosome component 1</fullName>
    </submittedName>
</protein>
<evidence type="ECO:0000256" key="1">
    <source>
        <dbReference type="ARBA" id="ARBA00004604"/>
    </source>
</evidence>
<dbReference type="AlphaFoldDB" id="A0A4Z1NVT4"/>
<dbReference type="GO" id="GO:0006396">
    <property type="term" value="P:RNA processing"/>
    <property type="evidence" value="ECO:0007669"/>
    <property type="project" value="InterPro"/>
</dbReference>
<comment type="caution">
    <text evidence="6">The sequence shown here is derived from an EMBL/GenBank/DDBJ whole genome shotgun (WGS) entry which is preliminary data.</text>
</comment>
<proteinExistence type="predicted"/>
<dbReference type="SUPFAM" id="SSF110324">
    <property type="entry name" value="Ribosomal L27 protein-like"/>
    <property type="match status" value="1"/>
</dbReference>
<dbReference type="GO" id="GO:0003723">
    <property type="term" value="F:RNA binding"/>
    <property type="evidence" value="ECO:0007669"/>
    <property type="project" value="InterPro"/>
</dbReference>
<evidence type="ECO:0000256" key="3">
    <source>
        <dbReference type="ARBA" id="ARBA00022835"/>
    </source>
</evidence>
<keyword evidence="3" id="KW-0271">Exosome</keyword>
<sequence length="201" mass="21142">MSLPTLALPGQPLAPLTKLSPGPGTHLASAGITSSLLGPPVTKKNTTTPKANKILSIQSPISTAIAPTVGSHVYARITRLDRVQARCEIITIAPPTSSSNSNSTGHVCATPLRSILRSQDVRATEKDKVKLAECFRVGDIVRAVVVGLGDQTGYYISTAGNEFGVVICWSDGGNLCVPVSWNEVLDQKTGVKEGRKVAKPF</sequence>
<feature type="region of interest" description="Disordered" evidence="4">
    <location>
        <begin position="1"/>
        <end position="22"/>
    </location>
</feature>
<dbReference type="Gene3D" id="2.40.50.140">
    <property type="entry name" value="Nucleic acid-binding proteins"/>
    <property type="match status" value="1"/>
</dbReference>
<name>A0A4Z1NVT4_9PEZI</name>
<evidence type="ECO:0000313" key="7">
    <source>
        <dbReference type="Proteomes" id="UP000298493"/>
    </source>
</evidence>
<dbReference type="Pfam" id="PF10447">
    <property type="entry name" value="EXOSC1"/>
    <property type="match status" value="1"/>
</dbReference>
<dbReference type="SUPFAM" id="SSF50249">
    <property type="entry name" value="Nucleic acid-binding proteins"/>
    <property type="match status" value="1"/>
</dbReference>
<reference evidence="6 7" key="1">
    <citation type="submission" date="2019-04" db="EMBL/GenBank/DDBJ databases">
        <title>High contiguity whole genome sequence and gene annotation resource for two Venturia nashicola isolates.</title>
        <authorList>
            <person name="Prokchorchik M."/>
            <person name="Won K."/>
            <person name="Lee Y."/>
            <person name="Choi E.D."/>
            <person name="Segonzac C."/>
            <person name="Sohn K.H."/>
        </authorList>
    </citation>
    <scope>NUCLEOTIDE SEQUENCE [LARGE SCALE GENOMIC DNA]</scope>
    <source>
        <strain evidence="6 7">PRI2</strain>
    </source>
</reference>